<dbReference type="Proteomes" id="UP000318413">
    <property type="component" value="Unassembled WGS sequence"/>
</dbReference>
<dbReference type="InterPro" id="IPR016040">
    <property type="entry name" value="NAD(P)-bd_dom"/>
</dbReference>
<proteinExistence type="predicted"/>
<comment type="caution">
    <text evidence="2">The sequence shown here is derived from an EMBL/GenBank/DDBJ whole genome shotgun (WGS) entry which is preliminary data.</text>
</comment>
<evidence type="ECO:0000259" key="1">
    <source>
        <dbReference type="Pfam" id="PF13460"/>
    </source>
</evidence>
<dbReference type="Gene3D" id="3.40.50.720">
    <property type="entry name" value="NAD(P)-binding Rossmann-like Domain"/>
    <property type="match status" value="1"/>
</dbReference>
<feature type="domain" description="NAD(P)-binding" evidence="1">
    <location>
        <begin position="8"/>
        <end position="145"/>
    </location>
</feature>
<accession>A0A502CS28</accession>
<keyword evidence="3" id="KW-1185">Reference proteome</keyword>
<evidence type="ECO:0000313" key="2">
    <source>
        <dbReference type="EMBL" id="TPG14606.1"/>
    </source>
</evidence>
<dbReference type="AlphaFoldDB" id="A0A502CS28"/>
<reference evidence="2 3" key="1">
    <citation type="journal article" date="2019" name="Environ. Microbiol.">
        <title>Species interactions and distinct microbial communities in high Arctic permafrost affected cryosols are associated with the CH4 and CO2 gas fluxes.</title>
        <authorList>
            <person name="Altshuler I."/>
            <person name="Hamel J."/>
            <person name="Turney S."/>
            <person name="Magnuson E."/>
            <person name="Levesque R."/>
            <person name="Greer C."/>
            <person name="Whyte L.G."/>
        </authorList>
    </citation>
    <scope>NUCLEOTIDE SEQUENCE [LARGE SCALE GENOMIC DNA]</scope>
    <source>
        <strain evidence="2 3">S5.1</strain>
    </source>
</reference>
<dbReference type="GO" id="GO:0004029">
    <property type="term" value="F:aldehyde dehydrogenase (NAD+) activity"/>
    <property type="evidence" value="ECO:0007669"/>
    <property type="project" value="TreeGrafter"/>
</dbReference>
<gene>
    <name evidence="2" type="ORF">EAH84_03870</name>
</gene>
<dbReference type="Pfam" id="PF13460">
    <property type="entry name" value="NAD_binding_10"/>
    <property type="match status" value="1"/>
</dbReference>
<dbReference type="RefSeq" id="WP_140868461.1">
    <property type="nucleotide sequence ID" value="NZ_RCZK01000002.1"/>
</dbReference>
<sequence>MSVLSITGGTGFVGRATIDRALAAGHEVRALARRPQAQRDRVTWVTGALDDPAALATLARGADAVIHIAGVVNAARAGFIAGNIEGTRAILAAAQGAGVRRFVHVSSLSAREPQLSDYGWSKAEAEKLVEASGLDWIILRPAAVYGPGDMEMRDLFRAAKLGIALLPPPGVMSAVAVDDLARLLVTVAERGAPHAMYEVDDGTSWTHADFACAIGTAVGRPVMPLHLPRALMLLGARIDGLLRGDRAKLTRDRVGYLAHPDWTARPDRRVPAALWSPLVDTREGLAETARWYRANGLL</sequence>
<dbReference type="SUPFAM" id="SSF51735">
    <property type="entry name" value="NAD(P)-binding Rossmann-fold domains"/>
    <property type="match status" value="1"/>
</dbReference>
<evidence type="ECO:0000313" key="3">
    <source>
        <dbReference type="Proteomes" id="UP000318413"/>
    </source>
</evidence>
<dbReference type="PANTHER" id="PTHR48079:SF6">
    <property type="entry name" value="NAD(P)-BINDING DOMAIN-CONTAINING PROTEIN-RELATED"/>
    <property type="match status" value="1"/>
</dbReference>
<name>A0A502CS28_9SPHN</name>
<protein>
    <submittedName>
        <fullName evidence="2">NAD-dependent epimerase/dehydratase family protein</fullName>
    </submittedName>
</protein>
<dbReference type="GO" id="GO:0005737">
    <property type="term" value="C:cytoplasm"/>
    <property type="evidence" value="ECO:0007669"/>
    <property type="project" value="TreeGrafter"/>
</dbReference>
<dbReference type="OrthoDB" id="9814124at2"/>
<dbReference type="InterPro" id="IPR036291">
    <property type="entry name" value="NAD(P)-bd_dom_sf"/>
</dbReference>
<organism evidence="2 3">
    <name type="scientific">Sphingomonas oligophenolica</name>
    <dbReference type="NCBI Taxonomy" id="301154"/>
    <lineage>
        <taxon>Bacteria</taxon>
        <taxon>Pseudomonadati</taxon>
        <taxon>Pseudomonadota</taxon>
        <taxon>Alphaproteobacteria</taxon>
        <taxon>Sphingomonadales</taxon>
        <taxon>Sphingomonadaceae</taxon>
        <taxon>Sphingomonas</taxon>
    </lineage>
</organism>
<dbReference type="EMBL" id="RCZK01000002">
    <property type="protein sequence ID" value="TPG14606.1"/>
    <property type="molecule type" value="Genomic_DNA"/>
</dbReference>
<dbReference type="InterPro" id="IPR051783">
    <property type="entry name" value="NAD(P)-dependent_oxidoreduct"/>
</dbReference>
<dbReference type="PANTHER" id="PTHR48079">
    <property type="entry name" value="PROTEIN YEEZ"/>
    <property type="match status" value="1"/>
</dbReference>